<dbReference type="OrthoDB" id="3549294at2759"/>
<gene>
    <name evidence="1" type="ORF">SAMD00023353_6900550</name>
</gene>
<dbReference type="OMA" id="CESIRCD"/>
<dbReference type="EMBL" id="DF977514">
    <property type="protein sequence ID" value="GAP91693.1"/>
    <property type="molecule type" value="Genomic_DNA"/>
</dbReference>
<dbReference type="STRING" id="77044.A0A1W2TT39"/>
<dbReference type="AlphaFoldDB" id="A0A1W2TT39"/>
<keyword evidence="2" id="KW-1185">Reference proteome</keyword>
<evidence type="ECO:0000313" key="2">
    <source>
        <dbReference type="Proteomes" id="UP000054516"/>
    </source>
</evidence>
<protein>
    <submittedName>
        <fullName evidence="1">Putative immunoglobulin variable region used by the ITC63b heavy chain</fullName>
    </submittedName>
</protein>
<dbReference type="Proteomes" id="UP000054516">
    <property type="component" value="Unassembled WGS sequence"/>
</dbReference>
<proteinExistence type="predicted"/>
<name>A0A1W2TT39_ROSNE</name>
<organism evidence="1">
    <name type="scientific">Rosellinia necatrix</name>
    <name type="common">White root-rot fungus</name>
    <dbReference type="NCBI Taxonomy" id="77044"/>
    <lineage>
        <taxon>Eukaryota</taxon>
        <taxon>Fungi</taxon>
        <taxon>Dikarya</taxon>
        <taxon>Ascomycota</taxon>
        <taxon>Pezizomycotina</taxon>
        <taxon>Sordariomycetes</taxon>
        <taxon>Xylariomycetidae</taxon>
        <taxon>Xylariales</taxon>
        <taxon>Xylariaceae</taxon>
        <taxon>Rosellinia</taxon>
    </lineage>
</organism>
<accession>A0A1W2TT39</accession>
<reference evidence="1" key="1">
    <citation type="submission" date="2016-03" db="EMBL/GenBank/DDBJ databases">
        <title>Draft genome sequence of Rosellinia necatrix.</title>
        <authorList>
            <person name="Kanematsu S."/>
        </authorList>
    </citation>
    <scope>NUCLEOTIDE SEQUENCE [LARGE SCALE GENOMIC DNA]</scope>
    <source>
        <strain evidence="1">W97</strain>
    </source>
</reference>
<sequence>MEDALRPTDEAFKAFYEKGYETWFRLWRKASQGHDLPETCLRFEDVFPQHPHLPAGIQLGEYGMVNARTTWFASQGCCDLPSFELRFQSLAGVHKPLAIDLEQKPSSPFPRWLEDHDHLTVLVLAWAYVLSARWAEIISQASGPEYLESLAPWEETTVRDDQNNNAPSIVIDIGNANHNAARWWSAVLAPGRGWKVSATHKNSRLASPWSLTLDPRIRFVLAGEASTTDFMPSLPATFTDAIGYIEDYVALHNASRQNQVAFATALLLPLANLDDRKVVLPVPQTSHTKSSEGPLSQTPIWGNDLRQFDRLLTLSCNAHGMRAILGSVFYEPNIPSHVCGAWLQGTLALLQSDFARDPDVLARMFFLRSPHLACLWLGGIVSGAHAPFVRNADALLGFNRIDLHAAAWTETLHSFIQEPVSRLPADATSISRADECRLMYLSDETHRDIPPIFPYPPLGDIPLHDTDLGVRAHAHCPGTHGLMYSSIAWPCENGRKEIQAAPRLLLAGCEPDADAAPDEAPIAINYDRLDREMDESEPVTRNIFCWMRDADGFPVSERDIYRHEWIWGWDSDDDCSSLHPEGNGMSTAGWNIPVRAGRWQSRVATKRCNSL</sequence>
<evidence type="ECO:0000313" key="1">
    <source>
        <dbReference type="EMBL" id="GAP91693.1"/>
    </source>
</evidence>